<keyword evidence="4" id="KW-0489">Methyltransferase</keyword>
<comment type="similarity">
    <text evidence="1 4">Belongs to the precorrin methyltransferase family.</text>
</comment>
<evidence type="ECO:0000256" key="3">
    <source>
        <dbReference type="ARBA" id="ARBA00023244"/>
    </source>
</evidence>
<dbReference type="Pfam" id="PF00590">
    <property type="entry name" value="TP_methylase"/>
    <property type="match status" value="1"/>
</dbReference>
<evidence type="ECO:0000256" key="1">
    <source>
        <dbReference type="ARBA" id="ARBA00005879"/>
    </source>
</evidence>
<evidence type="ECO:0000313" key="6">
    <source>
        <dbReference type="EMBL" id="KAB7519077.1"/>
    </source>
</evidence>
<keyword evidence="4" id="KW-0808">Transferase</keyword>
<feature type="non-terminal residue" evidence="6">
    <location>
        <position position="100"/>
    </location>
</feature>
<comment type="caution">
    <text evidence="6">The sequence shown here is derived from an EMBL/GenBank/DDBJ whole genome shotgun (WGS) entry which is preliminary data.</text>
</comment>
<dbReference type="AlphaFoldDB" id="A0A6I1DWY0"/>
<gene>
    <name evidence="6" type="ORF">F8C76_18590</name>
</gene>
<dbReference type="InterPro" id="IPR050161">
    <property type="entry name" value="Siro_Cobalamin_biosynth"/>
</dbReference>
<protein>
    <recommendedName>
        <fullName evidence="2">uroporphyrinogen-III C-methyltransferase</fullName>
        <ecNumber evidence="2">2.1.1.107</ecNumber>
    </recommendedName>
</protein>
<feature type="domain" description="Tetrapyrrole methylase" evidence="5">
    <location>
        <begin position="5"/>
        <end position="99"/>
    </location>
</feature>
<dbReference type="InterPro" id="IPR003043">
    <property type="entry name" value="Uropor_MeTrfase_CS"/>
</dbReference>
<evidence type="ECO:0000313" key="7">
    <source>
        <dbReference type="Proteomes" id="UP000429785"/>
    </source>
</evidence>
<dbReference type="InterPro" id="IPR000878">
    <property type="entry name" value="4pyrrol_Mease"/>
</dbReference>
<dbReference type="GO" id="GO:0019354">
    <property type="term" value="P:siroheme biosynthetic process"/>
    <property type="evidence" value="ECO:0007669"/>
    <property type="project" value="TreeGrafter"/>
</dbReference>
<organism evidence="6 7">
    <name type="scientific">Flagellimonas olearia</name>
    <dbReference type="NCBI Taxonomy" id="552546"/>
    <lineage>
        <taxon>Bacteria</taxon>
        <taxon>Pseudomonadati</taxon>
        <taxon>Bacteroidota</taxon>
        <taxon>Flavobacteriia</taxon>
        <taxon>Flavobacteriales</taxon>
        <taxon>Flavobacteriaceae</taxon>
        <taxon>Flagellimonas</taxon>
    </lineage>
</organism>
<dbReference type="Proteomes" id="UP000429785">
    <property type="component" value="Unassembled WGS sequence"/>
</dbReference>
<dbReference type="PANTHER" id="PTHR45790">
    <property type="entry name" value="SIROHEME SYNTHASE-RELATED"/>
    <property type="match status" value="1"/>
</dbReference>
<dbReference type="PANTHER" id="PTHR45790:SF3">
    <property type="entry name" value="S-ADENOSYL-L-METHIONINE-DEPENDENT UROPORPHYRINOGEN III METHYLTRANSFERASE, CHLOROPLASTIC"/>
    <property type="match status" value="1"/>
</dbReference>
<evidence type="ECO:0000256" key="2">
    <source>
        <dbReference type="ARBA" id="ARBA00012162"/>
    </source>
</evidence>
<feature type="non-terminal residue" evidence="6">
    <location>
        <position position="1"/>
    </location>
</feature>
<dbReference type="EMBL" id="WELG01000235">
    <property type="protein sequence ID" value="KAB7519077.1"/>
    <property type="molecule type" value="Genomic_DNA"/>
</dbReference>
<sequence>LASSSLLNEVRDDAELIYAGKRSSNHHLKQYETNELLVKLALEGKNVVRLKGGDPYIFGRGGEEGQELREAGVDFEVVPGISSSYSVPAYCGIPVTHRDF</sequence>
<dbReference type="PROSITE" id="PS00840">
    <property type="entry name" value="SUMT_2"/>
    <property type="match status" value="1"/>
</dbReference>
<dbReference type="EC" id="2.1.1.107" evidence="2"/>
<evidence type="ECO:0000256" key="4">
    <source>
        <dbReference type="RuleBase" id="RU003960"/>
    </source>
</evidence>
<dbReference type="InterPro" id="IPR035996">
    <property type="entry name" value="4pyrrol_Methylase_sf"/>
</dbReference>
<dbReference type="GO" id="GO:0004851">
    <property type="term" value="F:uroporphyrin-III C-methyltransferase activity"/>
    <property type="evidence" value="ECO:0007669"/>
    <property type="project" value="UniProtKB-EC"/>
</dbReference>
<dbReference type="Gene3D" id="3.40.1010.10">
    <property type="entry name" value="Cobalt-precorrin-4 Transmethylase, Domain 1"/>
    <property type="match status" value="1"/>
</dbReference>
<dbReference type="GO" id="GO:0032259">
    <property type="term" value="P:methylation"/>
    <property type="evidence" value="ECO:0007669"/>
    <property type="project" value="UniProtKB-KW"/>
</dbReference>
<name>A0A6I1DWY0_9FLAO</name>
<reference evidence="6 7" key="1">
    <citation type="submission" date="2019-10" db="EMBL/GenBank/DDBJ databases">
        <title>Muricauda olearia CL-SS4 JCM15563 genome.</title>
        <authorList>
            <person name="Liu L."/>
        </authorList>
    </citation>
    <scope>NUCLEOTIDE SEQUENCE [LARGE SCALE GENOMIC DNA]</scope>
    <source>
        <strain evidence="6 7">CL-SS4</strain>
    </source>
</reference>
<keyword evidence="3" id="KW-0627">Porphyrin biosynthesis</keyword>
<accession>A0A6I1DWY0</accession>
<proteinExistence type="inferred from homology"/>
<dbReference type="SUPFAM" id="SSF53790">
    <property type="entry name" value="Tetrapyrrole methylase"/>
    <property type="match status" value="1"/>
</dbReference>
<evidence type="ECO:0000259" key="5">
    <source>
        <dbReference type="Pfam" id="PF00590"/>
    </source>
</evidence>
<dbReference type="InterPro" id="IPR014777">
    <property type="entry name" value="4pyrrole_Mease_sub1"/>
</dbReference>